<dbReference type="Proteomes" id="UP001176021">
    <property type="component" value="Unassembled WGS sequence"/>
</dbReference>
<organism evidence="5 6">
    <name type="scientific">Desulfosporosinus nitroreducens</name>
    <dbReference type="NCBI Taxonomy" id="2018668"/>
    <lineage>
        <taxon>Bacteria</taxon>
        <taxon>Bacillati</taxon>
        <taxon>Bacillota</taxon>
        <taxon>Clostridia</taxon>
        <taxon>Eubacteriales</taxon>
        <taxon>Desulfitobacteriaceae</taxon>
        <taxon>Desulfosporosinus</taxon>
    </lineage>
</organism>
<evidence type="ECO:0000259" key="4">
    <source>
        <dbReference type="PROSITE" id="PS51178"/>
    </source>
</evidence>
<dbReference type="PANTHER" id="PTHR30627:SF1">
    <property type="entry name" value="PEPTIDOGLYCAN D,D-TRANSPEPTIDASE FTSI"/>
    <property type="match status" value="1"/>
</dbReference>
<evidence type="ECO:0000313" key="5">
    <source>
        <dbReference type="EMBL" id="MDO0821355.1"/>
    </source>
</evidence>
<keyword evidence="6" id="KW-1185">Reference proteome</keyword>
<dbReference type="Pfam" id="PF00905">
    <property type="entry name" value="Transpeptidase"/>
    <property type="match status" value="1"/>
</dbReference>
<sequence length="671" mass="72823">MKKGRIKTNYFSRDRWIQLILLVIILLVCGRLVVLQVVQASNLKAKGIERRTIDQSLRPDRGAIFDAQGNVLAQSIPVKEVYADPRMLSKQIENKKFERSKEDVAKELGSILEIDPQAILDKLNKDRAWISLAHQVDIQKADEIKALKIPGVGYSEEEKRVYPMGMFAASALGIVNGDGHGVEGVEYYYDKELFGKPGFQSEEQDTKARSILDALNQGDPSRPGNSITLTLDATIQYYIEQQLDQAMKATNANSVTILAMDPMTGRVLGMGSRPSFDPTDYNNVTPEVRRNLAISMSYEPGSTFKIITGAAALEEGKIQPDDTFEDPGFLRISPLYITNWDSDQKPHGYPTFTEGMQLSSNVVLAQVGLKMGKAIFDTYLKAFGFGSKTSIDISGEESGLLLPEEKIREIDIATMSFGQANSVTPIQLLTAISAIANGGTLYRPYIVDKISTFDGQIVEQKQPTSVRQVVSQSTANQMTNILEQVVSNGTGNTASIPGIRVAGKTGTAQKVDPKTGGYSTTDFIASFVAYAPAEDPKIAVLVIIDTPKTEEGHQGGTLAGPRAKAIIEGALQYYGLPVSNDTQSTVVISPSDTAVRPLPQPVIPERTPIGGEIVIPDLTGMTMRQAGETLAKSELHFDFSGSGLVNQQSPQAGKIVTRGATVEVKFSPLTP</sequence>
<dbReference type="Gene3D" id="3.30.10.20">
    <property type="match status" value="1"/>
</dbReference>
<comment type="caution">
    <text evidence="5">The sequence shown here is derived from an EMBL/GenBank/DDBJ whole genome shotgun (WGS) entry which is preliminary data.</text>
</comment>
<name>A0ABT8QL38_9FIRM</name>
<dbReference type="InterPro" id="IPR012338">
    <property type="entry name" value="Beta-lactam/transpept-like"/>
</dbReference>
<feature type="domain" description="PASTA" evidence="4">
    <location>
        <begin position="611"/>
        <end position="668"/>
    </location>
</feature>
<dbReference type="SUPFAM" id="SSF54184">
    <property type="entry name" value="Penicillin-binding protein 2x (pbp-2x), c-terminal domain"/>
    <property type="match status" value="1"/>
</dbReference>
<dbReference type="SUPFAM" id="SSF56601">
    <property type="entry name" value="beta-lactamase/transpeptidase-like"/>
    <property type="match status" value="1"/>
</dbReference>
<dbReference type="PANTHER" id="PTHR30627">
    <property type="entry name" value="PEPTIDOGLYCAN D,D-TRANSPEPTIDASE"/>
    <property type="match status" value="1"/>
</dbReference>
<evidence type="ECO:0000256" key="1">
    <source>
        <dbReference type="ARBA" id="ARBA00004370"/>
    </source>
</evidence>
<gene>
    <name evidence="5" type="ORF">M8H41_00580</name>
</gene>
<evidence type="ECO:0000256" key="3">
    <source>
        <dbReference type="ARBA" id="ARBA00023136"/>
    </source>
</evidence>
<dbReference type="InterPro" id="IPR050515">
    <property type="entry name" value="Beta-lactam/transpept"/>
</dbReference>
<evidence type="ECO:0000313" key="6">
    <source>
        <dbReference type="Proteomes" id="UP001176021"/>
    </source>
</evidence>
<dbReference type="InterPro" id="IPR001460">
    <property type="entry name" value="PCN-bd_Tpept"/>
</dbReference>
<dbReference type="SMART" id="SM00740">
    <property type="entry name" value="PASTA"/>
    <property type="match status" value="1"/>
</dbReference>
<proteinExistence type="inferred from homology"/>
<protein>
    <submittedName>
        <fullName evidence="5">Penicillin-binding transpeptidase domain-containing protein</fullName>
    </submittedName>
</protein>
<dbReference type="EMBL" id="JAMJEV010000001">
    <property type="protein sequence ID" value="MDO0821355.1"/>
    <property type="molecule type" value="Genomic_DNA"/>
</dbReference>
<dbReference type="PROSITE" id="PS51178">
    <property type="entry name" value="PASTA"/>
    <property type="match status" value="1"/>
</dbReference>
<evidence type="ECO:0000256" key="2">
    <source>
        <dbReference type="ARBA" id="ARBA00007171"/>
    </source>
</evidence>
<accession>A0ABT8QL38</accession>
<keyword evidence="3" id="KW-0472">Membrane</keyword>
<dbReference type="SUPFAM" id="SSF56519">
    <property type="entry name" value="Penicillin binding protein dimerisation domain"/>
    <property type="match status" value="1"/>
</dbReference>
<dbReference type="InterPro" id="IPR005311">
    <property type="entry name" value="PBP_dimer"/>
</dbReference>
<dbReference type="Gene3D" id="3.30.450.330">
    <property type="match status" value="1"/>
</dbReference>
<dbReference type="Gene3D" id="3.40.710.10">
    <property type="entry name" value="DD-peptidase/beta-lactamase superfamily"/>
    <property type="match status" value="1"/>
</dbReference>
<dbReference type="Pfam" id="PF03717">
    <property type="entry name" value="PBP_dimer"/>
    <property type="match status" value="1"/>
</dbReference>
<dbReference type="CDD" id="cd06575">
    <property type="entry name" value="PASTA_Pbp2x-like_2"/>
    <property type="match status" value="1"/>
</dbReference>
<dbReference type="Pfam" id="PF03793">
    <property type="entry name" value="PASTA"/>
    <property type="match status" value="1"/>
</dbReference>
<comment type="subcellular location">
    <subcellularLocation>
        <location evidence="1">Membrane</location>
    </subcellularLocation>
</comment>
<dbReference type="InterPro" id="IPR036138">
    <property type="entry name" value="PBP_dimer_sf"/>
</dbReference>
<comment type="similarity">
    <text evidence="2">Belongs to the transpeptidase family.</text>
</comment>
<reference evidence="5" key="1">
    <citation type="submission" date="2022-05" db="EMBL/GenBank/DDBJ databases">
        <title>Expanded diversity of anoxic marine methylotrophy in a Black Sea sulfate reducing microorganism.</title>
        <authorList>
            <person name="Fischer P.Q."/>
            <person name="Stams A.J.M."/>
            <person name="Villanueva L."/>
            <person name="Sousa D.Z."/>
        </authorList>
    </citation>
    <scope>NUCLEOTIDE SEQUENCE</scope>
    <source>
        <strain evidence="5">P130</strain>
    </source>
</reference>
<dbReference type="Gene3D" id="3.90.1310.10">
    <property type="entry name" value="Penicillin-binding protein 2a (Domain 2)"/>
    <property type="match status" value="1"/>
</dbReference>
<dbReference type="InterPro" id="IPR005543">
    <property type="entry name" value="PASTA_dom"/>
</dbReference>